<proteinExistence type="predicted"/>
<protein>
    <submittedName>
        <fullName evidence="1">Uncharacterized protein</fullName>
    </submittedName>
</protein>
<dbReference type="Proteomes" id="UP000799118">
    <property type="component" value="Unassembled WGS sequence"/>
</dbReference>
<evidence type="ECO:0000313" key="1">
    <source>
        <dbReference type="EMBL" id="KAE9382423.1"/>
    </source>
</evidence>
<organism evidence="1 2">
    <name type="scientific">Gymnopus androsaceus JB14</name>
    <dbReference type="NCBI Taxonomy" id="1447944"/>
    <lineage>
        <taxon>Eukaryota</taxon>
        <taxon>Fungi</taxon>
        <taxon>Dikarya</taxon>
        <taxon>Basidiomycota</taxon>
        <taxon>Agaricomycotina</taxon>
        <taxon>Agaricomycetes</taxon>
        <taxon>Agaricomycetidae</taxon>
        <taxon>Agaricales</taxon>
        <taxon>Marasmiineae</taxon>
        <taxon>Omphalotaceae</taxon>
        <taxon>Gymnopus</taxon>
    </lineage>
</organism>
<gene>
    <name evidence="1" type="ORF">BT96DRAFT_1010659</name>
</gene>
<name>A0A6A4GAB6_9AGAR</name>
<sequence length="200" mass="21369">MLEPADLAMHIGSFLSVQYNTITTAATNPGSNIYASSWIRPSAPYNPLDQILAIFSLVNGAQVGTISNNGTNGGSSNSTGNKQHTSIAGPIAGRVVWWSCVHRPNWAPATLHKRMSQNFVIDTFEVPQSHLTFPPSKTDPRSHAKWLPAQVTNWGSSGLTGESWPIDPPNMIATDSSAQVEWIATDDFTPDPAVEASAGG</sequence>
<dbReference type="EMBL" id="ML771561">
    <property type="protein sequence ID" value="KAE9382423.1"/>
    <property type="molecule type" value="Genomic_DNA"/>
</dbReference>
<accession>A0A6A4GAB6</accession>
<reference evidence="1" key="1">
    <citation type="journal article" date="2019" name="Environ. Microbiol.">
        <title>Fungal ecological strategies reflected in gene transcription - a case study of two litter decomposers.</title>
        <authorList>
            <person name="Barbi F."/>
            <person name="Kohler A."/>
            <person name="Barry K."/>
            <person name="Baskaran P."/>
            <person name="Daum C."/>
            <person name="Fauchery L."/>
            <person name="Ihrmark K."/>
            <person name="Kuo A."/>
            <person name="LaButti K."/>
            <person name="Lipzen A."/>
            <person name="Morin E."/>
            <person name="Grigoriev I.V."/>
            <person name="Henrissat B."/>
            <person name="Lindahl B."/>
            <person name="Martin F."/>
        </authorList>
    </citation>
    <scope>NUCLEOTIDE SEQUENCE</scope>
    <source>
        <strain evidence="1">JB14</strain>
    </source>
</reference>
<keyword evidence="2" id="KW-1185">Reference proteome</keyword>
<dbReference type="AlphaFoldDB" id="A0A6A4GAB6"/>
<evidence type="ECO:0000313" key="2">
    <source>
        <dbReference type="Proteomes" id="UP000799118"/>
    </source>
</evidence>